<comment type="caution">
    <text evidence="2">The sequence shown here is derived from an EMBL/GenBank/DDBJ whole genome shotgun (WGS) entry which is preliminary data.</text>
</comment>
<feature type="compositionally biased region" description="Basic residues" evidence="1">
    <location>
        <begin position="123"/>
        <end position="136"/>
    </location>
</feature>
<evidence type="ECO:0000256" key="1">
    <source>
        <dbReference type="SAM" id="MobiDB-lite"/>
    </source>
</evidence>
<dbReference type="AlphaFoldDB" id="A0A4T0B246"/>
<accession>A0A4T0B246</accession>
<feature type="region of interest" description="Disordered" evidence="1">
    <location>
        <begin position="115"/>
        <end position="183"/>
    </location>
</feature>
<dbReference type="EMBL" id="QZBZ01000701">
    <property type="protein sequence ID" value="TIA28016.1"/>
    <property type="molecule type" value="Genomic_DNA"/>
</dbReference>
<reference evidence="2 3" key="1">
    <citation type="submission" date="2018-10" db="EMBL/GenBank/DDBJ databases">
        <title>Fifty Aureobasidium pullulans genomes reveal a recombining polyextremotolerant generalist.</title>
        <authorList>
            <person name="Gostincar C."/>
            <person name="Turk M."/>
            <person name="Zajc J."/>
            <person name="Gunde-Cimerman N."/>
        </authorList>
    </citation>
    <scope>NUCLEOTIDE SEQUENCE [LARGE SCALE GENOMIC DNA]</scope>
    <source>
        <strain evidence="2 3">EXF-1645</strain>
    </source>
</reference>
<protein>
    <submittedName>
        <fullName evidence="2">Uncharacterized protein</fullName>
    </submittedName>
</protein>
<sequence>MLPRTDKTLYGPLKTDGAVCNLLNQVGHVINVRTVKETRKKLGLRKLIQPDAVEQDLQHTIKSLLAKEYQNEAVLRMHRSEPYEYLRQGYPDLNIVGRDRVYNIAREMDPTVVRHYPKDHPLHKNRPYKLSGKRKSAKDAADAASAATTALDPSVASKQPDSHTSPVSGYDLLSQSESGYPAD</sequence>
<dbReference type="Proteomes" id="UP000308724">
    <property type="component" value="Unassembled WGS sequence"/>
</dbReference>
<gene>
    <name evidence="2" type="ORF">D6C78_10941</name>
</gene>
<name>A0A4T0B246_AURPU</name>
<evidence type="ECO:0000313" key="3">
    <source>
        <dbReference type="Proteomes" id="UP000308724"/>
    </source>
</evidence>
<proteinExistence type="predicted"/>
<feature type="compositionally biased region" description="Polar residues" evidence="1">
    <location>
        <begin position="156"/>
        <end position="183"/>
    </location>
</feature>
<organism evidence="2 3">
    <name type="scientific">Aureobasidium pullulans</name>
    <name type="common">Black yeast</name>
    <name type="synonym">Pullularia pullulans</name>
    <dbReference type="NCBI Taxonomy" id="5580"/>
    <lineage>
        <taxon>Eukaryota</taxon>
        <taxon>Fungi</taxon>
        <taxon>Dikarya</taxon>
        <taxon>Ascomycota</taxon>
        <taxon>Pezizomycotina</taxon>
        <taxon>Dothideomycetes</taxon>
        <taxon>Dothideomycetidae</taxon>
        <taxon>Dothideales</taxon>
        <taxon>Saccotheciaceae</taxon>
        <taxon>Aureobasidium</taxon>
    </lineage>
</organism>
<evidence type="ECO:0000313" key="2">
    <source>
        <dbReference type="EMBL" id="TIA28016.1"/>
    </source>
</evidence>